<dbReference type="InterPro" id="IPR025346">
    <property type="entry name" value="DUF4250"/>
</dbReference>
<dbReference type="GeneID" id="93163012"/>
<dbReference type="EMBL" id="WQPS01000143">
    <property type="protein sequence ID" value="MBT9813571.1"/>
    <property type="molecule type" value="Genomic_DNA"/>
</dbReference>
<gene>
    <name evidence="1" type="ORF">GPL26_28790</name>
</gene>
<name>A0AA41FKU2_9FIRM</name>
<organism evidence="1 2">
    <name type="scientific">Enterocloster citroniae</name>
    <dbReference type="NCBI Taxonomy" id="358743"/>
    <lineage>
        <taxon>Bacteria</taxon>
        <taxon>Bacillati</taxon>
        <taxon>Bacillota</taxon>
        <taxon>Clostridia</taxon>
        <taxon>Lachnospirales</taxon>
        <taxon>Lachnospiraceae</taxon>
        <taxon>Enterocloster</taxon>
    </lineage>
</organism>
<dbReference type="Proteomes" id="UP000708338">
    <property type="component" value="Unassembled WGS sequence"/>
</dbReference>
<sequence length="59" mass="6771">MNTLPKDPIILLSYVNTQLRDNYNSLEEMCQALDTDQSNIISVLSGIGYRYEPAQNCFR</sequence>
<accession>A0AA41FKU2</accession>
<dbReference type="RefSeq" id="WP_082082625.1">
    <property type="nucleotide sequence ID" value="NZ_CABJDD010000006.1"/>
</dbReference>
<evidence type="ECO:0000313" key="2">
    <source>
        <dbReference type="Proteomes" id="UP000708338"/>
    </source>
</evidence>
<reference evidence="1" key="1">
    <citation type="journal article" date="2021" name="Gut Microbes">
        <title>A synthetic consortium of 100 gut commensals modulates the composition and function in a colon model of the microbiome of elderly subjects.</title>
        <authorList>
            <person name="Perez M."/>
            <person name="Ntemiri A."/>
            <person name="Tan H."/>
            <person name="Harris H.M.B."/>
            <person name="Roager H.M."/>
            <person name="Ribiere C."/>
            <person name="O'Toole P.W."/>
        </authorList>
    </citation>
    <scope>NUCLEOTIDE SEQUENCE</scope>
    <source>
        <strain evidence="1">MCC335</strain>
    </source>
</reference>
<evidence type="ECO:0000313" key="1">
    <source>
        <dbReference type="EMBL" id="MBT9813571.1"/>
    </source>
</evidence>
<comment type="caution">
    <text evidence="1">The sequence shown here is derived from an EMBL/GenBank/DDBJ whole genome shotgun (WGS) entry which is preliminary data.</text>
</comment>
<dbReference type="Pfam" id="PF14056">
    <property type="entry name" value="DUF4250"/>
    <property type="match status" value="1"/>
</dbReference>
<protein>
    <submittedName>
        <fullName evidence="1">DUF4250 domain-containing protein</fullName>
    </submittedName>
</protein>
<dbReference type="AlphaFoldDB" id="A0AA41FKU2"/>
<proteinExistence type="predicted"/>